<reference evidence="7" key="1">
    <citation type="submission" date="2022-11" db="EMBL/GenBank/DDBJ databases">
        <title>WGS of Natronobacillus azotifigens 24KS-1, an anaerobic diazotrophic haloalkaliphile from soda-rich habitats.</title>
        <authorList>
            <person name="Sorokin D.Y."/>
            <person name="Merkel A.Y."/>
        </authorList>
    </citation>
    <scope>NUCLEOTIDE SEQUENCE</scope>
    <source>
        <strain evidence="7">24KS-1</strain>
    </source>
</reference>
<evidence type="ECO:0000256" key="5">
    <source>
        <dbReference type="ARBA" id="ARBA00022842"/>
    </source>
</evidence>
<dbReference type="SUPFAM" id="SSF48576">
    <property type="entry name" value="Terpenoid synthases"/>
    <property type="match status" value="1"/>
</dbReference>
<dbReference type="PANTHER" id="PTHR12001:SF85">
    <property type="entry name" value="SHORT CHAIN ISOPRENYL DIPHOSPHATE SYNTHASE"/>
    <property type="match status" value="1"/>
</dbReference>
<dbReference type="Gene3D" id="1.10.600.10">
    <property type="entry name" value="Farnesyl Diphosphate Synthase"/>
    <property type="match status" value="1"/>
</dbReference>
<dbReference type="InterPro" id="IPR008949">
    <property type="entry name" value="Isoprenoid_synthase_dom_sf"/>
</dbReference>
<keyword evidence="5" id="KW-0460">Magnesium</keyword>
<keyword evidence="8" id="KW-1185">Reference proteome</keyword>
<evidence type="ECO:0000256" key="1">
    <source>
        <dbReference type="ARBA" id="ARBA00001946"/>
    </source>
</evidence>
<dbReference type="InterPro" id="IPR033965">
    <property type="entry name" value="ComQ"/>
</dbReference>
<proteinExistence type="inferred from homology"/>
<comment type="cofactor">
    <cofactor evidence="1">
        <name>Mg(2+)</name>
        <dbReference type="ChEBI" id="CHEBI:18420"/>
    </cofactor>
</comment>
<name>A0A9J6RDC1_9BACI</name>
<dbReference type="InterPro" id="IPR000092">
    <property type="entry name" value="Polyprenyl_synt"/>
</dbReference>
<dbReference type="GO" id="GO:0004659">
    <property type="term" value="F:prenyltransferase activity"/>
    <property type="evidence" value="ECO:0007669"/>
    <property type="project" value="InterPro"/>
</dbReference>
<protein>
    <submittedName>
        <fullName evidence="7">Polyprenyl synthetase family protein</fullName>
    </submittedName>
</protein>
<organism evidence="7 8">
    <name type="scientific">Natronobacillus azotifigens</name>
    <dbReference type="NCBI Taxonomy" id="472978"/>
    <lineage>
        <taxon>Bacteria</taxon>
        <taxon>Bacillati</taxon>
        <taxon>Bacillota</taxon>
        <taxon>Bacilli</taxon>
        <taxon>Bacillales</taxon>
        <taxon>Bacillaceae</taxon>
        <taxon>Natronobacillus</taxon>
    </lineage>
</organism>
<comment type="similarity">
    <text evidence="2 6">Belongs to the FPP/GGPP synthase family.</text>
</comment>
<dbReference type="GO" id="GO:0046872">
    <property type="term" value="F:metal ion binding"/>
    <property type="evidence" value="ECO:0007669"/>
    <property type="project" value="UniProtKB-KW"/>
</dbReference>
<evidence type="ECO:0000313" key="7">
    <source>
        <dbReference type="EMBL" id="MCZ0703722.1"/>
    </source>
</evidence>
<accession>A0A9J6RDC1</accession>
<evidence type="ECO:0000256" key="4">
    <source>
        <dbReference type="ARBA" id="ARBA00022723"/>
    </source>
</evidence>
<dbReference type="SFLD" id="SFLDS00005">
    <property type="entry name" value="Isoprenoid_Synthase_Type_I"/>
    <property type="match status" value="1"/>
</dbReference>
<comment type="caution">
    <text evidence="7">The sequence shown here is derived from an EMBL/GenBank/DDBJ whole genome shotgun (WGS) entry which is preliminary data.</text>
</comment>
<dbReference type="AlphaFoldDB" id="A0A9J6RDC1"/>
<evidence type="ECO:0000256" key="3">
    <source>
        <dbReference type="ARBA" id="ARBA00022679"/>
    </source>
</evidence>
<dbReference type="EMBL" id="JAPRAT010000021">
    <property type="protein sequence ID" value="MCZ0703722.1"/>
    <property type="molecule type" value="Genomic_DNA"/>
</dbReference>
<dbReference type="Pfam" id="PF00348">
    <property type="entry name" value="polyprenyl_synt"/>
    <property type="match status" value="1"/>
</dbReference>
<dbReference type="Proteomes" id="UP001084197">
    <property type="component" value="Unassembled WGS sequence"/>
</dbReference>
<dbReference type="GO" id="GO:0008299">
    <property type="term" value="P:isoprenoid biosynthetic process"/>
    <property type="evidence" value="ECO:0007669"/>
    <property type="project" value="InterPro"/>
</dbReference>
<evidence type="ECO:0000256" key="6">
    <source>
        <dbReference type="RuleBase" id="RU004466"/>
    </source>
</evidence>
<gene>
    <name evidence="7" type="ORF">OWO01_10865</name>
</gene>
<dbReference type="CDD" id="cd00867">
    <property type="entry name" value="Trans_IPPS"/>
    <property type="match status" value="1"/>
</dbReference>
<dbReference type="SFLD" id="SFLDG01211">
    <property type="entry name" value="Competence_Regulatory_Protein"/>
    <property type="match status" value="1"/>
</dbReference>
<dbReference type="PANTHER" id="PTHR12001">
    <property type="entry name" value="GERANYLGERANYL PYROPHOSPHATE SYNTHASE"/>
    <property type="match status" value="1"/>
</dbReference>
<sequence length="298" mass="34005">MDGLIQERIEEQIRNSFRNDEMESLAINYFAYQSSTREFLFGKLAILHYEMFNGVSKDILSVAASIEIFALAADILDDIQDQDVSDAPWQRTEKSFVLSLASGLLLLSKKVLDDVNSDDHSLLNDIFYSMIFQSMTGQYLDLKNQINNETDYVNIVRKKSSSFVTLACSLGAILANSSQLSLVNQYTEKIGVASQLKNDVQDIYAWDKKSDIPAKKKTFPIIYMLTIKEASLLKNYYSSNHPFETISAKKQEVIEEMEQLGAMKYTKAVIELNKIEALDLINQLDVSQYYKDRLKKFV</sequence>
<keyword evidence="3 6" id="KW-0808">Transferase</keyword>
<keyword evidence="4" id="KW-0479">Metal-binding</keyword>
<evidence type="ECO:0000313" key="8">
    <source>
        <dbReference type="Proteomes" id="UP001084197"/>
    </source>
</evidence>
<dbReference type="RefSeq" id="WP_268780487.1">
    <property type="nucleotide sequence ID" value="NZ_JAPRAT010000021.1"/>
</dbReference>
<evidence type="ECO:0000256" key="2">
    <source>
        <dbReference type="ARBA" id="ARBA00006706"/>
    </source>
</evidence>